<dbReference type="GeneID" id="87807319"/>
<protein>
    <submittedName>
        <fullName evidence="6">Purtative sugar kinase</fullName>
    </submittedName>
</protein>
<dbReference type="InterPro" id="IPR043129">
    <property type="entry name" value="ATPase_NBD"/>
</dbReference>
<dbReference type="GO" id="GO:0005737">
    <property type="term" value="C:cytoplasm"/>
    <property type="evidence" value="ECO:0007669"/>
    <property type="project" value="TreeGrafter"/>
</dbReference>
<dbReference type="Pfam" id="PF00370">
    <property type="entry name" value="FGGY_N"/>
    <property type="match status" value="1"/>
</dbReference>
<organism evidence="6 7">
    <name type="scientific">Vanrija pseudolonga</name>
    <dbReference type="NCBI Taxonomy" id="143232"/>
    <lineage>
        <taxon>Eukaryota</taxon>
        <taxon>Fungi</taxon>
        <taxon>Dikarya</taxon>
        <taxon>Basidiomycota</taxon>
        <taxon>Agaricomycotina</taxon>
        <taxon>Tremellomycetes</taxon>
        <taxon>Trichosporonales</taxon>
        <taxon>Trichosporonaceae</taxon>
        <taxon>Vanrija</taxon>
    </lineage>
</organism>
<dbReference type="CDD" id="cd07782">
    <property type="entry name" value="ASKHA_NBD_FGGY_D-RBK"/>
    <property type="match status" value="1"/>
</dbReference>
<feature type="domain" description="Carbohydrate kinase FGGY C-terminal" evidence="5">
    <location>
        <begin position="324"/>
        <end position="535"/>
    </location>
</feature>
<name>A0AAF0Y9E1_9TREE</name>
<sequence>MEYFIGFDVGTGSGRACLVDRKGTLIADHSVATETRRSPNDHRIFEQSTSDIWAALATCSKAVIKAGGIDPSAVKGVGFDATCSLAVVDRAGRPVSVSRSSSSQTEESDDNLGTEGQWNVILWADHRAEEEAELINSTGEGVLDFVGGTMSLEMETPKTLWLKKHMSPAKFKECMFFDLPDYLTYHATSSLARSNCSLACKYSYIPPGTRVRHQCNGGEEEVSKDGWSARFFNKIGLDDLVKDDFDQLGGIPGKNGLVLTAGQPVGKGLSKSAAADLGLAEGTAVGSAVIDAYSGWIGTVAAVATSSSGEKEPVPTLDDAARRLAAVAGTSTCHLAQSKEGISVPGVWGPYRNAIFPGYWMNEGGQSSTGQLIDFIMTTHPAYPQLVELAAQTKTSTYELLGKQLEKMQKAEKAETLTHLTKDLHFYPDLHGNRSPLADPKMRGMISGLALNATLNDLAAKFNVTLEAIALQTRHIVDAMNKNGHKIDSIYMSGSQAKNGPLMRLLATVLQMPIIIPPHPSSAVVLGSAMLGRFAFEQAQSGEISSQTEAETAGERDGAKLWDIMVDMTQPATRVEPRTGKEGERERKLLDVKYEIFLEQVETQLRWRKRIAEGTRE</sequence>
<accession>A0AAF0Y9E1</accession>
<dbReference type="Proteomes" id="UP000827549">
    <property type="component" value="Chromosome 3"/>
</dbReference>
<gene>
    <name evidence="6" type="primary">YDR109C</name>
    <name evidence="6" type="ORF">LOC62_03G004079</name>
</gene>
<evidence type="ECO:0000259" key="5">
    <source>
        <dbReference type="Pfam" id="PF02782"/>
    </source>
</evidence>
<dbReference type="InterPro" id="IPR018485">
    <property type="entry name" value="FGGY_C"/>
</dbReference>
<evidence type="ECO:0000256" key="3">
    <source>
        <dbReference type="ARBA" id="ARBA00022777"/>
    </source>
</evidence>
<proteinExistence type="inferred from homology"/>
<evidence type="ECO:0000313" key="7">
    <source>
        <dbReference type="Proteomes" id="UP000827549"/>
    </source>
</evidence>
<keyword evidence="2" id="KW-0808">Transferase</keyword>
<evidence type="ECO:0000256" key="2">
    <source>
        <dbReference type="ARBA" id="ARBA00022679"/>
    </source>
</evidence>
<dbReference type="PANTHER" id="PTHR43435">
    <property type="entry name" value="RIBULOKINASE"/>
    <property type="match status" value="1"/>
</dbReference>
<dbReference type="GO" id="GO:0019150">
    <property type="term" value="F:D-ribulokinase activity"/>
    <property type="evidence" value="ECO:0007669"/>
    <property type="project" value="TreeGrafter"/>
</dbReference>
<dbReference type="Gene3D" id="3.30.420.40">
    <property type="match status" value="1"/>
</dbReference>
<evidence type="ECO:0000256" key="1">
    <source>
        <dbReference type="ARBA" id="ARBA00009156"/>
    </source>
</evidence>
<dbReference type="InterPro" id="IPR018484">
    <property type="entry name" value="FGGY_N"/>
</dbReference>
<dbReference type="AlphaFoldDB" id="A0AAF0Y9E1"/>
<evidence type="ECO:0000313" key="6">
    <source>
        <dbReference type="EMBL" id="WOO80554.1"/>
    </source>
</evidence>
<keyword evidence="3 6" id="KW-0418">Kinase</keyword>
<dbReference type="InterPro" id="IPR006003">
    <property type="entry name" value="FGGY_RbtK-like"/>
</dbReference>
<evidence type="ECO:0000259" key="4">
    <source>
        <dbReference type="Pfam" id="PF00370"/>
    </source>
</evidence>
<reference evidence="6" key="1">
    <citation type="submission" date="2023-10" db="EMBL/GenBank/DDBJ databases">
        <authorList>
            <person name="Noh H."/>
        </authorList>
    </citation>
    <scope>NUCLEOTIDE SEQUENCE</scope>
    <source>
        <strain evidence="6">DUCC4014</strain>
    </source>
</reference>
<keyword evidence="7" id="KW-1185">Reference proteome</keyword>
<dbReference type="SUPFAM" id="SSF53067">
    <property type="entry name" value="Actin-like ATPase domain"/>
    <property type="match status" value="2"/>
</dbReference>
<dbReference type="NCBIfam" id="TIGR01315">
    <property type="entry name" value="5C_CHO_kinase"/>
    <property type="match status" value="1"/>
</dbReference>
<dbReference type="Pfam" id="PF02782">
    <property type="entry name" value="FGGY_C"/>
    <property type="match status" value="1"/>
</dbReference>
<dbReference type="PANTHER" id="PTHR43435:SF4">
    <property type="entry name" value="FGGY CARBOHYDRATE KINASE DOMAIN-CONTAINING PROTEIN"/>
    <property type="match status" value="1"/>
</dbReference>
<dbReference type="EMBL" id="CP086716">
    <property type="protein sequence ID" value="WOO80554.1"/>
    <property type="molecule type" value="Genomic_DNA"/>
</dbReference>
<feature type="domain" description="Carbohydrate kinase FGGY N-terminal" evidence="4">
    <location>
        <begin position="3"/>
        <end position="112"/>
    </location>
</feature>
<comment type="similarity">
    <text evidence="1">Belongs to the FGGY kinase family.</text>
</comment>
<dbReference type="GO" id="GO:0019321">
    <property type="term" value="P:pentose metabolic process"/>
    <property type="evidence" value="ECO:0007669"/>
    <property type="project" value="TreeGrafter"/>
</dbReference>
<dbReference type="Gene3D" id="1.20.58.2240">
    <property type="match status" value="1"/>
</dbReference>
<dbReference type="RefSeq" id="XP_062626586.1">
    <property type="nucleotide sequence ID" value="XM_062770602.1"/>
</dbReference>